<dbReference type="Proteomes" id="UP000576368">
    <property type="component" value="Unassembled WGS sequence"/>
</dbReference>
<evidence type="ECO:0000313" key="2">
    <source>
        <dbReference type="EMBL" id="NJC17419.1"/>
    </source>
</evidence>
<dbReference type="AlphaFoldDB" id="A0A7X5YA62"/>
<evidence type="ECO:0000256" key="1">
    <source>
        <dbReference type="SAM" id="MobiDB-lite"/>
    </source>
</evidence>
<gene>
    <name evidence="2" type="ORF">GGR15_001030</name>
</gene>
<organism evidence="2 3">
    <name type="scientific">Butyricimonas paravirosa</name>
    <dbReference type="NCBI Taxonomy" id="1472417"/>
    <lineage>
        <taxon>Bacteria</taxon>
        <taxon>Pseudomonadati</taxon>
        <taxon>Bacteroidota</taxon>
        <taxon>Bacteroidia</taxon>
        <taxon>Bacteroidales</taxon>
        <taxon>Odoribacteraceae</taxon>
        <taxon>Butyricimonas</taxon>
    </lineage>
</organism>
<reference evidence="2 3" key="1">
    <citation type="submission" date="2020-03" db="EMBL/GenBank/DDBJ databases">
        <title>Genomic Encyclopedia of Type Strains, Phase IV (KMG-IV): sequencing the most valuable type-strain genomes for metagenomic binning, comparative biology and taxonomic classification.</title>
        <authorList>
            <person name="Goeker M."/>
        </authorList>
    </citation>
    <scope>NUCLEOTIDE SEQUENCE [LARGE SCALE GENOMIC DNA]</scope>
    <source>
        <strain evidence="2 3">DSM 105722</strain>
    </source>
</reference>
<proteinExistence type="predicted"/>
<evidence type="ECO:0000313" key="3">
    <source>
        <dbReference type="Proteomes" id="UP000576368"/>
    </source>
</evidence>
<comment type="caution">
    <text evidence="2">The sequence shown here is derived from an EMBL/GenBank/DDBJ whole genome shotgun (WGS) entry which is preliminary data.</text>
</comment>
<accession>A0A7X5YA62</accession>
<feature type="region of interest" description="Disordered" evidence="1">
    <location>
        <begin position="1"/>
        <end position="26"/>
    </location>
</feature>
<protein>
    <submittedName>
        <fullName evidence="2">Uncharacterized protein</fullName>
    </submittedName>
</protein>
<name>A0A7X5YA62_9BACT</name>
<sequence>MNSSLTNTNKNMEQKIQPNKQEHSPTYTEETYYLVYKTEEHKNKKEIWK</sequence>
<dbReference type="EMBL" id="JAATLI010000003">
    <property type="protein sequence ID" value="NJC17419.1"/>
    <property type="molecule type" value="Genomic_DNA"/>
</dbReference>